<feature type="transmembrane region" description="Helical" evidence="7">
    <location>
        <begin position="141"/>
        <end position="160"/>
    </location>
</feature>
<evidence type="ECO:0000313" key="8">
    <source>
        <dbReference type="EMBL" id="MBP2291819.1"/>
    </source>
</evidence>
<dbReference type="EMBL" id="JAGINP010000004">
    <property type="protein sequence ID" value="MBP2291819.1"/>
    <property type="molecule type" value="Genomic_DNA"/>
</dbReference>
<dbReference type="PANTHER" id="PTHR20855">
    <property type="entry name" value="ADIPOR/PROGESTIN RECEPTOR-RELATED"/>
    <property type="match status" value="1"/>
</dbReference>
<evidence type="ECO:0000256" key="3">
    <source>
        <dbReference type="ARBA" id="ARBA00022475"/>
    </source>
</evidence>
<dbReference type="Pfam" id="PF03006">
    <property type="entry name" value="HlyIII"/>
    <property type="match status" value="1"/>
</dbReference>
<feature type="transmembrane region" description="Helical" evidence="7">
    <location>
        <begin position="54"/>
        <end position="74"/>
    </location>
</feature>
<evidence type="ECO:0000313" key="9">
    <source>
        <dbReference type="Proteomes" id="UP000781958"/>
    </source>
</evidence>
<evidence type="ECO:0000256" key="1">
    <source>
        <dbReference type="ARBA" id="ARBA00004651"/>
    </source>
</evidence>
<accession>A0ABS4SGX3</accession>
<keyword evidence="3" id="KW-1003">Cell membrane</keyword>
<dbReference type="RefSeq" id="WP_209765420.1">
    <property type="nucleotide sequence ID" value="NZ_JAGINP010000004.1"/>
</dbReference>
<comment type="subcellular location">
    <subcellularLocation>
        <location evidence="1">Cell membrane</location>
        <topology evidence="1">Multi-pass membrane protein</topology>
    </subcellularLocation>
</comment>
<dbReference type="PANTHER" id="PTHR20855:SF3">
    <property type="entry name" value="LD03007P"/>
    <property type="match status" value="1"/>
</dbReference>
<dbReference type="Proteomes" id="UP000781958">
    <property type="component" value="Unassembled WGS sequence"/>
</dbReference>
<keyword evidence="9" id="KW-1185">Reference proteome</keyword>
<comment type="similarity">
    <text evidence="2">Belongs to the UPF0073 (Hly-III) family.</text>
</comment>
<feature type="transmembrane region" description="Helical" evidence="7">
    <location>
        <begin position="21"/>
        <end position="42"/>
    </location>
</feature>
<protein>
    <submittedName>
        <fullName evidence="8">Hemolysin III</fullName>
    </submittedName>
</protein>
<name>A0ABS4SGX3_9PROT</name>
<gene>
    <name evidence="8" type="ORF">J2851_001568</name>
</gene>
<reference evidence="8 9" key="1">
    <citation type="submission" date="2021-03" db="EMBL/GenBank/DDBJ databases">
        <title>Genomic Encyclopedia of Type Strains, Phase III (KMG-III): the genomes of soil and plant-associated and newly described type strains.</title>
        <authorList>
            <person name="Whitman W."/>
        </authorList>
    </citation>
    <scope>NUCLEOTIDE SEQUENCE [LARGE SCALE GENOMIC DNA]</scope>
    <source>
        <strain evidence="8 9">IMMIB AFH-6</strain>
    </source>
</reference>
<keyword evidence="5 7" id="KW-1133">Transmembrane helix</keyword>
<evidence type="ECO:0000256" key="2">
    <source>
        <dbReference type="ARBA" id="ARBA00008488"/>
    </source>
</evidence>
<comment type="caution">
    <text evidence="8">The sequence shown here is derived from an EMBL/GenBank/DDBJ whole genome shotgun (WGS) entry which is preliminary data.</text>
</comment>
<dbReference type="InterPro" id="IPR005744">
    <property type="entry name" value="Hy-lIII"/>
</dbReference>
<feature type="transmembrane region" description="Helical" evidence="7">
    <location>
        <begin position="194"/>
        <end position="213"/>
    </location>
</feature>
<feature type="transmembrane region" description="Helical" evidence="7">
    <location>
        <begin position="110"/>
        <end position="129"/>
    </location>
</feature>
<feature type="transmembrane region" description="Helical" evidence="7">
    <location>
        <begin position="166"/>
        <end position="187"/>
    </location>
</feature>
<evidence type="ECO:0000256" key="6">
    <source>
        <dbReference type="ARBA" id="ARBA00023136"/>
    </source>
</evidence>
<dbReference type="InterPro" id="IPR004254">
    <property type="entry name" value="AdipoR/HlyIII-related"/>
</dbReference>
<evidence type="ECO:0000256" key="4">
    <source>
        <dbReference type="ARBA" id="ARBA00022692"/>
    </source>
</evidence>
<keyword evidence="6 7" id="KW-0472">Membrane</keyword>
<keyword evidence="4 7" id="KW-0812">Transmembrane</keyword>
<sequence length="218" mass="23123">MKSDSPYEFPVYTAGERAADTVVHAIGVIAGLIGASWLLMVTAGRVSAAETLSLAAYGAGLIGMLTASAAYHLTPPGRRKERLRRLDHAMIFVMIAGSYTPFAVNRLNGGLGTALCAAVWGVAAVGVWLKLRFPFRFERLGFALYLGLGWAVLSVAEPLWRSLAPSTLLLLAIGGIVYTVGAVIHTLDRLPYHVAVWHAFVVVAAACHFAAVAGEFAT</sequence>
<proteinExistence type="inferred from homology"/>
<dbReference type="NCBIfam" id="TIGR01065">
    <property type="entry name" value="hlyIII"/>
    <property type="match status" value="1"/>
</dbReference>
<evidence type="ECO:0000256" key="7">
    <source>
        <dbReference type="SAM" id="Phobius"/>
    </source>
</evidence>
<evidence type="ECO:0000256" key="5">
    <source>
        <dbReference type="ARBA" id="ARBA00022989"/>
    </source>
</evidence>
<organism evidence="8 9">
    <name type="scientific">Azospirillum rugosum</name>
    <dbReference type="NCBI Taxonomy" id="416170"/>
    <lineage>
        <taxon>Bacteria</taxon>
        <taxon>Pseudomonadati</taxon>
        <taxon>Pseudomonadota</taxon>
        <taxon>Alphaproteobacteria</taxon>
        <taxon>Rhodospirillales</taxon>
        <taxon>Azospirillaceae</taxon>
        <taxon>Azospirillum</taxon>
    </lineage>
</organism>